<feature type="domain" description="ABC3 transporter permease C-terminal" evidence="7">
    <location>
        <begin position="288"/>
        <end position="401"/>
    </location>
</feature>
<comment type="caution">
    <text evidence="9">The sequence shown here is derived from an EMBL/GenBank/DDBJ whole genome shotgun (WGS) entry which is preliminary data.</text>
</comment>
<feature type="transmembrane region" description="Helical" evidence="6">
    <location>
        <begin position="329"/>
        <end position="355"/>
    </location>
</feature>
<dbReference type="OrthoDB" id="8740261at2"/>
<proteinExistence type="predicted"/>
<keyword evidence="10" id="KW-1185">Reference proteome</keyword>
<feature type="transmembrane region" description="Helical" evidence="6">
    <location>
        <begin position="420"/>
        <end position="444"/>
    </location>
</feature>
<evidence type="ECO:0000256" key="4">
    <source>
        <dbReference type="ARBA" id="ARBA00022989"/>
    </source>
</evidence>
<dbReference type="GO" id="GO:0022857">
    <property type="term" value="F:transmembrane transporter activity"/>
    <property type="evidence" value="ECO:0007669"/>
    <property type="project" value="TreeGrafter"/>
</dbReference>
<sequence>MFKNYLKIASRNLIKKKGYSFLNIGGLTIGMACSILILLWVRNESSYDAFHENADEKFRLTAQANADFKAAVSPVGMVLGLGEEMPEIKESLLLSKPFDALMEVQGTKFKENAVFYASDNFLQFFNYPLLEGDPNTALVAPNGIVITESTAEKYFDKNNAMGQYITIDNGDSFMVTGILKSLPSNSHLQFKAVLPMAYIANRDQDLIDKVWNSFDFYGYFQFEKEAVQSPEAFARTIEKINTIYAKRQPDFEIKFDLQAIKDIHLHSSNLQIDVPGHGNSLYVNLFLIVAFVILIVACINYMNLATAKSSKRAKEVGLRKVVGAGRHQLILQFLGESLIISFLSLALATILVYLLLPSFNDLTQKVLSPQFNDPFIVVSMLAMAIVTGILSGSYPALFLSGFKPVRALKGKLIFSKYNQFFRNGLVISQFAISVLLLIGTMVIYDQVNYIRDKNLGFDKSNLIYIPMEGEMFDKQEALKSALTQNKLTSDFSIISDIPANLVTGDFNVSWEGKDPNLQVLFPSIRSDERFLEVFQMQLLSGSNFSKTSFENHDYLVNETTVKTMGLTPEQAIGKNLRFRGNSGTILGVVKDFNFKPLQHAMEPLIIQHHKGGRYAVVKIAPNTIKPTIAALEEIYGRLNPAYPLTYNFMDAHLDAQYKGEQQMGAVFNVFALLAIFISCLGLYGLSAYMAEQRFKEIGIRKVLGASSLKLLHMLSKDYLKLILAAFVLALPIAWYIMDLWLQEFAYHIEIQWWMFASAGFILLVVALSTVSFQSMKASMANPIKSLRTE</sequence>
<protein>
    <recommendedName>
        <fullName evidence="11">ABC transporter permease</fullName>
    </recommendedName>
</protein>
<reference evidence="9 10" key="1">
    <citation type="submission" date="2017-04" db="EMBL/GenBank/DDBJ databases">
        <title>A new member of the family Flavobacteriaceae isolated from ascidians.</title>
        <authorList>
            <person name="Chen L."/>
        </authorList>
    </citation>
    <scope>NUCLEOTIDE SEQUENCE [LARGE SCALE GENOMIC DNA]</scope>
    <source>
        <strain evidence="9 10">HQA918</strain>
    </source>
</reference>
<evidence type="ECO:0000256" key="6">
    <source>
        <dbReference type="SAM" id="Phobius"/>
    </source>
</evidence>
<gene>
    <name evidence="9" type="ORF">B7P33_02445</name>
</gene>
<evidence type="ECO:0000313" key="10">
    <source>
        <dbReference type="Proteomes" id="UP000219559"/>
    </source>
</evidence>
<dbReference type="AlphaFoldDB" id="A0A2A4GDW6"/>
<feature type="transmembrane region" description="Helical" evidence="6">
    <location>
        <begin position="21"/>
        <end position="41"/>
    </location>
</feature>
<accession>A0A2A4GDW6</accession>
<keyword evidence="2" id="KW-1003">Cell membrane</keyword>
<feature type="transmembrane region" description="Helical" evidence="6">
    <location>
        <begin position="718"/>
        <end position="737"/>
    </location>
</feature>
<dbReference type="Pfam" id="PF12704">
    <property type="entry name" value="MacB_PCD"/>
    <property type="match status" value="2"/>
</dbReference>
<dbReference type="RefSeq" id="WP_097441698.1">
    <property type="nucleotide sequence ID" value="NZ_NBWU01000001.1"/>
</dbReference>
<feature type="transmembrane region" description="Helical" evidence="6">
    <location>
        <begin position="752"/>
        <end position="772"/>
    </location>
</feature>
<comment type="subcellular location">
    <subcellularLocation>
        <location evidence="1">Cell membrane</location>
        <topology evidence="1">Multi-pass membrane protein</topology>
    </subcellularLocation>
</comment>
<feature type="domain" description="MacB-like periplasmic core" evidence="8">
    <location>
        <begin position="20"/>
        <end position="201"/>
    </location>
</feature>
<feature type="transmembrane region" description="Helical" evidence="6">
    <location>
        <begin position="665"/>
        <end position="685"/>
    </location>
</feature>
<keyword evidence="5 6" id="KW-0472">Membrane</keyword>
<dbReference type="InterPro" id="IPR003838">
    <property type="entry name" value="ABC3_permease_C"/>
</dbReference>
<organism evidence="9 10">
    <name type="scientific">Sediminicola luteus</name>
    <dbReference type="NCBI Taxonomy" id="319238"/>
    <lineage>
        <taxon>Bacteria</taxon>
        <taxon>Pseudomonadati</taxon>
        <taxon>Bacteroidota</taxon>
        <taxon>Flavobacteriia</taxon>
        <taxon>Flavobacteriales</taxon>
        <taxon>Flavobacteriaceae</taxon>
        <taxon>Sediminicola</taxon>
    </lineage>
</organism>
<evidence type="ECO:0000313" key="9">
    <source>
        <dbReference type="EMBL" id="PCE66176.1"/>
    </source>
</evidence>
<feature type="transmembrane region" description="Helical" evidence="6">
    <location>
        <begin position="281"/>
        <end position="302"/>
    </location>
</feature>
<evidence type="ECO:0000256" key="1">
    <source>
        <dbReference type="ARBA" id="ARBA00004651"/>
    </source>
</evidence>
<dbReference type="Proteomes" id="UP000219559">
    <property type="component" value="Unassembled WGS sequence"/>
</dbReference>
<name>A0A2A4GDW6_9FLAO</name>
<dbReference type="PANTHER" id="PTHR30572:SF18">
    <property type="entry name" value="ABC-TYPE MACROLIDE FAMILY EXPORT SYSTEM PERMEASE COMPONENT 2"/>
    <property type="match status" value="1"/>
</dbReference>
<feature type="domain" description="MacB-like periplasmic core" evidence="8">
    <location>
        <begin position="431"/>
        <end position="592"/>
    </location>
</feature>
<feature type="domain" description="ABC3 transporter permease C-terminal" evidence="7">
    <location>
        <begin position="668"/>
        <end position="781"/>
    </location>
</feature>
<dbReference type="PANTHER" id="PTHR30572">
    <property type="entry name" value="MEMBRANE COMPONENT OF TRANSPORTER-RELATED"/>
    <property type="match status" value="1"/>
</dbReference>
<dbReference type="PROSITE" id="PS51257">
    <property type="entry name" value="PROKAR_LIPOPROTEIN"/>
    <property type="match status" value="1"/>
</dbReference>
<keyword evidence="4 6" id="KW-1133">Transmembrane helix</keyword>
<dbReference type="Pfam" id="PF02687">
    <property type="entry name" value="FtsX"/>
    <property type="match status" value="2"/>
</dbReference>
<keyword evidence="3 6" id="KW-0812">Transmembrane</keyword>
<dbReference type="InterPro" id="IPR025857">
    <property type="entry name" value="MacB_PCD"/>
</dbReference>
<dbReference type="InterPro" id="IPR050250">
    <property type="entry name" value="Macrolide_Exporter_MacB"/>
</dbReference>
<evidence type="ECO:0000256" key="3">
    <source>
        <dbReference type="ARBA" id="ARBA00022692"/>
    </source>
</evidence>
<evidence type="ECO:0000256" key="2">
    <source>
        <dbReference type="ARBA" id="ARBA00022475"/>
    </source>
</evidence>
<evidence type="ECO:0008006" key="11">
    <source>
        <dbReference type="Google" id="ProtNLM"/>
    </source>
</evidence>
<evidence type="ECO:0000256" key="5">
    <source>
        <dbReference type="ARBA" id="ARBA00023136"/>
    </source>
</evidence>
<dbReference type="GO" id="GO:0005886">
    <property type="term" value="C:plasma membrane"/>
    <property type="evidence" value="ECO:0007669"/>
    <property type="project" value="UniProtKB-SubCell"/>
</dbReference>
<evidence type="ECO:0000259" key="8">
    <source>
        <dbReference type="Pfam" id="PF12704"/>
    </source>
</evidence>
<dbReference type="EMBL" id="NBWU01000001">
    <property type="protein sequence ID" value="PCE66176.1"/>
    <property type="molecule type" value="Genomic_DNA"/>
</dbReference>
<evidence type="ECO:0000259" key="7">
    <source>
        <dbReference type="Pfam" id="PF02687"/>
    </source>
</evidence>
<feature type="transmembrane region" description="Helical" evidence="6">
    <location>
        <begin position="375"/>
        <end position="399"/>
    </location>
</feature>